<protein>
    <submittedName>
        <fullName evidence="1 3">Uncharacterized protein</fullName>
    </submittedName>
</protein>
<reference evidence="3" key="1">
    <citation type="submission" date="2017-02" db="UniProtKB">
        <authorList>
            <consortium name="WormBaseParasite"/>
        </authorList>
    </citation>
    <scope>IDENTIFICATION</scope>
</reference>
<evidence type="ECO:0000313" key="2">
    <source>
        <dbReference type="Proteomes" id="UP000278807"/>
    </source>
</evidence>
<reference evidence="1 2" key="2">
    <citation type="submission" date="2018-11" db="EMBL/GenBank/DDBJ databases">
        <authorList>
            <consortium name="Pathogen Informatics"/>
        </authorList>
    </citation>
    <scope>NUCLEOTIDE SEQUENCE [LARGE SCALE GENOMIC DNA]</scope>
</reference>
<sequence>MSMKTYSEKKSRQLSSIGRGGRLVNCPIFDTNQGPHLLRQFGMSHPMKGREFQREPMGDCGGEGWVGGGVGSLIHIYEGPHINAGPSPGV</sequence>
<dbReference type="AlphaFoldDB" id="A0A0R3TY80"/>
<gene>
    <name evidence="1" type="ORF">HNAJ_LOCUS12803</name>
</gene>
<evidence type="ECO:0000313" key="1">
    <source>
        <dbReference type="EMBL" id="VDO14145.1"/>
    </source>
</evidence>
<dbReference type="WBParaSite" id="HNAJ_0001282701-mRNA-1">
    <property type="protein sequence ID" value="HNAJ_0001282701-mRNA-1"/>
    <property type="gene ID" value="HNAJ_0001282701"/>
</dbReference>
<dbReference type="EMBL" id="UZAE01014676">
    <property type="protein sequence ID" value="VDO14145.1"/>
    <property type="molecule type" value="Genomic_DNA"/>
</dbReference>
<accession>A0A0R3TY80</accession>
<dbReference type="Proteomes" id="UP000278807">
    <property type="component" value="Unassembled WGS sequence"/>
</dbReference>
<proteinExistence type="predicted"/>
<name>A0A0R3TY80_RODNA</name>
<evidence type="ECO:0000313" key="3">
    <source>
        <dbReference type="WBParaSite" id="HNAJ_0001282701-mRNA-1"/>
    </source>
</evidence>
<keyword evidence="2" id="KW-1185">Reference proteome</keyword>
<organism evidence="3">
    <name type="scientific">Rodentolepis nana</name>
    <name type="common">Dwarf tapeworm</name>
    <name type="synonym">Hymenolepis nana</name>
    <dbReference type="NCBI Taxonomy" id="102285"/>
    <lineage>
        <taxon>Eukaryota</taxon>
        <taxon>Metazoa</taxon>
        <taxon>Spiralia</taxon>
        <taxon>Lophotrochozoa</taxon>
        <taxon>Platyhelminthes</taxon>
        <taxon>Cestoda</taxon>
        <taxon>Eucestoda</taxon>
        <taxon>Cyclophyllidea</taxon>
        <taxon>Hymenolepididae</taxon>
        <taxon>Rodentolepis</taxon>
    </lineage>
</organism>